<evidence type="ECO:0000259" key="2">
    <source>
        <dbReference type="Pfam" id="PF07331"/>
    </source>
</evidence>
<feature type="transmembrane region" description="Helical" evidence="1">
    <location>
        <begin position="114"/>
        <end position="145"/>
    </location>
</feature>
<dbReference type="Pfam" id="PF07331">
    <property type="entry name" value="TctB"/>
    <property type="match status" value="1"/>
</dbReference>
<reference evidence="3 4" key="1">
    <citation type="journal article" date="2009" name="Appl. Environ. Microbiol.">
        <title>Rhizobium sp. strain NGR234 possesses a remarkable number of secretion systems.</title>
        <authorList>
            <person name="Schmeisser C."/>
            <person name="Liesegang H."/>
            <person name="Krysciak D."/>
            <person name="Bakkou N."/>
            <person name="Le Quere A."/>
            <person name="Wollherr A."/>
            <person name="Heinemeyer I."/>
            <person name="Morgenstern B."/>
            <person name="Pommerening-Roeser A."/>
            <person name="Flores M."/>
            <person name="Palacios R."/>
            <person name="Brenner S."/>
            <person name="Gottschalk G."/>
            <person name="Schmitz R.A."/>
            <person name="Broughton W.J."/>
            <person name="Perret X."/>
            <person name="Strittmatter A.W."/>
            <person name="Streit W.R."/>
        </authorList>
    </citation>
    <scope>NUCLEOTIDE SEQUENCE [LARGE SCALE GENOMIC DNA]</scope>
    <source>
        <strain evidence="4">NBRC 101917 / NGR234</strain>
    </source>
</reference>
<dbReference type="InterPro" id="IPR009936">
    <property type="entry name" value="DUF1468"/>
</dbReference>
<feature type="transmembrane region" description="Helical" evidence="1">
    <location>
        <begin position="157"/>
        <end position="176"/>
    </location>
</feature>
<evidence type="ECO:0000256" key="1">
    <source>
        <dbReference type="SAM" id="Phobius"/>
    </source>
</evidence>
<keyword evidence="1" id="KW-0472">Membrane</keyword>
<name>C3MHP8_SINFN</name>
<dbReference type="PATRIC" id="fig|394.7.peg.5470"/>
<dbReference type="eggNOG" id="ENOG502ZU9N">
    <property type="taxonomic scope" value="Bacteria"/>
</dbReference>
<keyword evidence="1" id="KW-1133">Transmembrane helix</keyword>
<gene>
    <name evidence="3" type="ordered locus">NGR_c26440</name>
</gene>
<feature type="domain" description="DUF1468" evidence="2">
    <location>
        <begin position="46"/>
        <end position="179"/>
    </location>
</feature>
<feature type="transmembrane region" description="Helical" evidence="1">
    <location>
        <begin position="83"/>
        <end position="102"/>
    </location>
</feature>
<keyword evidence="4" id="KW-1185">Reference proteome</keyword>
<evidence type="ECO:0000313" key="4">
    <source>
        <dbReference type="Proteomes" id="UP000001054"/>
    </source>
</evidence>
<dbReference type="KEGG" id="rhi:NGR_c26440"/>
<accession>C3MHP8</accession>
<sequence>MGRGHQGRERSAAVIRAAGRAKAWPASHTILGYQVMLKIRNGRDFVGGATMVLISLLFIWFGWELDVGNSFQMGPGYFPMMLSLLLMAIGLSIIVQSLVVAAQDEGSETANWKAYCLVILAPVFFGLTLSGLGLAPTMLFAIAAVSMASRYANWRHSIALGLFMALSSVVLFTRLLSLPVSAFGPWVPFVGGP</sequence>
<dbReference type="Proteomes" id="UP000001054">
    <property type="component" value="Chromosome"/>
</dbReference>
<keyword evidence="1" id="KW-0812">Transmembrane</keyword>
<feature type="transmembrane region" description="Helical" evidence="1">
    <location>
        <begin position="45"/>
        <end position="63"/>
    </location>
</feature>
<organism evidence="3 4">
    <name type="scientific">Sinorhizobium fredii (strain NBRC 101917 / NGR234)</name>
    <dbReference type="NCBI Taxonomy" id="394"/>
    <lineage>
        <taxon>Bacteria</taxon>
        <taxon>Pseudomonadati</taxon>
        <taxon>Pseudomonadota</taxon>
        <taxon>Alphaproteobacteria</taxon>
        <taxon>Hyphomicrobiales</taxon>
        <taxon>Rhizobiaceae</taxon>
        <taxon>Sinorhizobium/Ensifer group</taxon>
        <taxon>Sinorhizobium</taxon>
    </lineage>
</organism>
<dbReference type="AlphaFoldDB" id="C3MHP8"/>
<proteinExistence type="predicted"/>
<dbReference type="OrthoDB" id="5186924at2"/>
<dbReference type="STRING" id="394.NGR_c26440"/>
<dbReference type="EMBL" id="CP001389">
    <property type="protein sequence ID" value="ACP26400.1"/>
    <property type="molecule type" value="Genomic_DNA"/>
</dbReference>
<dbReference type="HOGENOM" id="CLU_108885_0_0_5"/>
<evidence type="ECO:0000313" key="3">
    <source>
        <dbReference type="EMBL" id="ACP26400.1"/>
    </source>
</evidence>
<protein>
    <recommendedName>
        <fullName evidence="2">DUF1468 domain-containing protein</fullName>
    </recommendedName>
</protein>